<feature type="domain" description="HD-GYP" evidence="3">
    <location>
        <begin position="753"/>
        <end position="970"/>
    </location>
</feature>
<dbReference type="GO" id="GO:0007165">
    <property type="term" value="P:signal transduction"/>
    <property type="evidence" value="ECO:0007669"/>
    <property type="project" value="InterPro"/>
</dbReference>
<dbReference type="PANTHER" id="PTHR43155:SF2">
    <property type="entry name" value="CYCLIC DI-GMP PHOSPHODIESTERASE PA4108"/>
    <property type="match status" value="1"/>
</dbReference>
<evidence type="ECO:0008006" key="6">
    <source>
        <dbReference type="Google" id="ProtNLM"/>
    </source>
</evidence>
<dbReference type="Pfam" id="PF01590">
    <property type="entry name" value="GAF"/>
    <property type="match status" value="1"/>
</dbReference>
<reference evidence="4 5" key="1">
    <citation type="submission" date="2018-04" db="EMBL/GenBank/DDBJ databases">
        <title>Polynucleobacter sp. LimPoW16 genome.</title>
        <authorList>
            <person name="Hahn M.W."/>
        </authorList>
    </citation>
    <scope>NUCLEOTIDE SEQUENCE [LARGE SCALE GENOMIC DNA]</scope>
    <source>
        <strain evidence="4 5">LimPoW16</strain>
    </source>
</reference>
<dbReference type="SUPFAM" id="SSF55781">
    <property type="entry name" value="GAF domain-like"/>
    <property type="match status" value="1"/>
</dbReference>
<dbReference type="Gene3D" id="3.30.450.40">
    <property type="match status" value="1"/>
</dbReference>
<dbReference type="RefSeq" id="WP_302480365.1">
    <property type="nucleotide sequence ID" value="NZ_CBCSCD010000006.1"/>
</dbReference>
<evidence type="ECO:0000259" key="2">
    <source>
        <dbReference type="PROSITE" id="PS50885"/>
    </source>
</evidence>
<keyword evidence="1" id="KW-0472">Membrane</keyword>
<evidence type="ECO:0000256" key="1">
    <source>
        <dbReference type="SAM" id="Phobius"/>
    </source>
</evidence>
<organism evidence="4 5">
    <name type="scientific">Polynucleobacter antarcticus</name>
    <dbReference type="NCBI Taxonomy" id="1743162"/>
    <lineage>
        <taxon>Bacteria</taxon>
        <taxon>Pseudomonadati</taxon>
        <taxon>Pseudomonadota</taxon>
        <taxon>Betaproteobacteria</taxon>
        <taxon>Burkholderiales</taxon>
        <taxon>Burkholderiaceae</taxon>
        <taxon>Polynucleobacter</taxon>
    </lineage>
</organism>
<dbReference type="InterPro" id="IPR003018">
    <property type="entry name" value="GAF"/>
</dbReference>
<dbReference type="Gene3D" id="3.30.450.20">
    <property type="entry name" value="PAS domain"/>
    <property type="match status" value="2"/>
</dbReference>
<proteinExistence type="predicted"/>
<protein>
    <recommendedName>
        <fullName evidence="6">HAMP domain-containing protein</fullName>
    </recommendedName>
</protein>
<feature type="transmembrane region" description="Helical" evidence="1">
    <location>
        <begin position="358"/>
        <end position="381"/>
    </location>
</feature>
<dbReference type="SUPFAM" id="SSF109604">
    <property type="entry name" value="HD-domain/PDEase-like"/>
    <property type="match status" value="2"/>
</dbReference>
<dbReference type="Pfam" id="PF13487">
    <property type="entry name" value="HD_5"/>
    <property type="match status" value="1"/>
</dbReference>
<dbReference type="KEGG" id="pani:DCO16_09125"/>
<dbReference type="PANTHER" id="PTHR43155">
    <property type="entry name" value="CYCLIC DI-GMP PHOSPHODIESTERASE PA4108-RELATED"/>
    <property type="match status" value="1"/>
</dbReference>
<gene>
    <name evidence="4" type="ORF">DCO16_09125</name>
</gene>
<dbReference type="GO" id="GO:0008081">
    <property type="term" value="F:phosphoric diester hydrolase activity"/>
    <property type="evidence" value="ECO:0007669"/>
    <property type="project" value="UniProtKB-ARBA"/>
</dbReference>
<dbReference type="Proteomes" id="UP000500806">
    <property type="component" value="Chromosome"/>
</dbReference>
<dbReference type="Gene3D" id="1.10.3210.10">
    <property type="entry name" value="Hypothetical protein af1432"/>
    <property type="match status" value="2"/>
</dbReference>
<dbReference type="PROSITE" id="PS51832">
    <property type="entry name" value="HD_GYP"/>
    <property type="match status" value="1"/>
</dbReference>
<dbReference type="InterPro" id="IPR029151">
    <property type="entry name" value="Sensor-like_sf"/>
</dbReference>
<dbReference type="InterPro" id="IPR003607">
    <property type="entry name" value="HD/PDEase_dom"/>
</dbReference>
<name>A0A6M9PLT0_9BURK</name>
<dbReference type="InterPro" id="IPR029016">
    <property type="entry name" value="GAF-like_dom_sf"/>
</dbReference>
<dbReference type="GO" id="GO:0016020">
    <property type="term" value="C:membrane"/>
    <property type="evidence" value="ECO:0007669"/>
    <property type="project" value="InterPro"/>
</dbReference>
<evidence type="ECO:0000313" key="4">
    <source>
        <dbReference type="EMBL" id="QKM63194.1"/>
    </source>
</evidence>
<evidence type="ECO:0000259" key="3">
    <source>
        <dbReference type="PROSITE" id="PS51832"/>
    </source>
</evidence>
<dbReference type="PROSITE" id="PS50885">
    <property type="entry name" value="HAMP"/>
    <property type="match status" value="1"/>
</dbReference>
<accession>A0A6M9PLT0</accession>
<dbReference type="AlphaFoldDB" id="A0A6M9PLT0"/>
<dbReference type="SMART" id="SM00065">
    <property type="entry name" value="GAF"/>
    <property type="match status" value="1"/>
</dbReference>
<dbReference type="SMART" id="SM00471">
    <property type="entry name" value="HDc"/>
    <property type="match status" value="1"/>
</dbReference>
<dbReference type="CDD" id="cd00077">
    <property type="entry name" value="HDc"/>
    <property type="match status" value="1"/>
</dbReference>
<dbReference type="SUPFAM" id="SSF103190">
    <property type="entry name" value="Sensory domain-like"/>
    <property type="match status" value="1"/>
</dbReference>
<feature type="transmembrane region" description="Helical" evidence="1">
    <location>
        <begin position="25"/>
        <end position="47"/>
    </location>
</feature>
<feature type="domain" description="HAMP" evidence="2">
    <location>
        <begin position="378"/>
        <end position="431"/>
    </location>
</feature>
<dbReference type="InterPro" id="IPR003660">
    <property type="entry name" value="HAMP_dom"/>
</dbReference>
<keyword evidence="5" id="KW-1185">Reference proteome</keyword>
<dbReference type="InterPro" id="IPR037522">
    <property type="entry name" value="HD_GYP_dom"/>
</dbReference>
<keyword evidence="1" id="KW-0812">Transmembrane</keyword>
<evidence type="ECO:0000313" key="5">
    <source>
        <dbReference type="Proteomes" id="UP000500806"/>
    </source>
</evidence>
<dbReference type="EMBL" id="CP028941">
    <property type="protein sequence ID" value="QKM63194.1"/>
    <property type="molecule type" value="Genomic_DNA"/>
</dbReference>
<dbReference type="Gene3D" id="6.10.340.10">
    <property type="match status" value="1"/>
</dbReference>
<sequence>MPQINNTDASSQDHWLKKLLKSYRFSLYIGVIFMLLVLGIQVSTLLFSRTQVNKIVLDSANSIFGEFANTSRLELKLLEDPLEVAVQLLAPINDLAQASNFKKRMDYLGIFTSALSSSTEMASIYIGYSSGDFFLVRPIRGEQQQTHYQVPETTAFLIQSIEQGGKIKRWIAIDANLQILSERSPTDYIYDPRKRPWYQSAMETDTLIHTPPYIFSTTKTMGRTFAMRANGGNAVVGADLEMSELSQMLSQKVITPSAQLTIFNEEDGVIAFSDPKKLILKEGENKFTRSTLGQLSPSMAAVAANPDQFKDMQIVNIANEDWVIQTVKLQKSSGGDLLAIASPFNELMANANANERKLVAISILIILLSLPLIWWCARIIAGQLNNLSKQVLAVQRFDFKSEFVESSRVSEILELGQAIDQMKGTIQKFLEVSIALTSERNFNALIDRVLLEVCEAAGSDGGVIYLFDEDANQLRYVSQHWLDHGTLTSDIQPDLSFDDVSNLVIMAVKHSKEATLLRVDAPCPQGIGYIEERYGIASVEMLVIPLLGRSGSLVGVICACIAPGELSPSIERMAMVKAFSGAAAVSIDQQRLLESQKNLLTAFIGLVAGAIDAKSPYTGGHCQRVPEITEMLTRAAHDSDDAPFAEFELNNEEWEELRIASWLHDCGKVTTPEYVVDKATKLETIYDRIHEIRMRFEVLKRDAEITTLKTILAGGDTATLQEQLKNELKLIDEDFDFIAQCNIGGEFMSPEKVERLQKIAARTWLRTLDNRIGLSQEELRRIERDIAMPLPAQENLLADKLEHIIEREAKDHMAADNPWGFKLSVPEHLYNRGELHNLSIAKGTLTEEERYKVNDHIVQTIIMLSKLPFPGHLKNIVSLAGGHHEKMDGTGYPRRIKRDEMSIPARIMAIADIFEALTATDRPYKKGKTLSESIKIMGFMAKDGHIDLDLFKLFLQSKVYLTFAKKHLQAELIDEVDISQYL</sequence>
<keyword evidence="1" id="KW-1133">Transmembrane helix</keyword>